<keyword evidence="2" id="KW-0547">Nucleotide-binding</keyword>
<dbReference type="InterPro" id="IPR006179">
    <property type="entry name" value="5_nucleotidase/apyrase"/>
</dbReference>
<dbReference type="SUPFAM" id="SSF55816">
    <property type="entry name" value="5'-nucleotidase (syn. UDP-sugar hydrolase), C-terminal domain"/>
    <property type="match status" value="1"/>
</dbReference>
<reference evidence="5 6" key="1">
    <citation type="submission" date="2022-10" db="EMBL/GenBank/DDBJ databases">
        <title>Paucibacter sp. hw1 Genome sequencing.</title>
        <authorList>
            <person name="Park S."/>
        </authorList>
    </citation>
    <scope>NUCLEOTIDE SEQUENCE [LARGE SCALE GENOMIC DNA]</scope>
    <source>
        <strain evidence="6">hw1</strain>
    </source>
</reference>
<dbReference type="InterPro" id="IPR036907">
    <property type="entry name" value="5'-Nucleotdase_C_sf"/>
</dbReference>
<evidence type="ECO:0000313" key="5">
    <source>
        <dbReference type="EMBL" id="MDC8770681.1"/>
    </source>
</evidence>
<dbReference type="Pfam" id="PF02872">
    <property type="entry name" value="5_nucleotid_C"/>
    <property type="match status" value="1"/>
</dbReference>
<protein>
    <submittedName>
        <fullName evidence="5">Bifunctional metallophosphatase/5'-nucleotidase</fullName>
    </submittedName>
</protein>
<comment type="similarity">
    <text evidence="2">Belongs to the 5'-nucleotidase family.</text>
</comment>
<evidence type="ECO:0000259" key="3">
    <source>
        <dbReference type="Pfam" id="PF00149"/>
    </source>
</evidence>
<dbReference type="Proteomes" id="UP001221189">
    <property type="component" value="Unassembled WGS sequence"/>
</dbReference>
<evidence type="ECO:0000256" key="1">
    <source>
        <dbReference type="ARBA" id="ARBA00022729"/>
    </source>
</evidence>
<dbReference type="SUPFAM" id="SSF56300">
    <property type="entry name" value="Metallo-dependent phosphatases"/>
    <property type="match status" value="1"/>
</dbReference>
<dbReference type="Gene3D" id="3.90.780.10">
    <property type="entry name" value="5'-Nucleotidase, C-terminal domain"/>
    <property type="match status" value="1"/>
</dbReference>
<dbReference type="InterPro" id="IPR029052">
    <property type="entry name" value="Metallo-depent_PP-like"/>
</dbReference>
<keyword evidence="6" id="KW-1185">Reference proteome</keyword>
<dbReference type="PRINTS" id="PR01607">
    <property type="entry name" value="APYRASEFAMLY"/>
</dbReference>
<evidence type="ECO:0000259" key="4">
    <source>
        <dbReference type="Pfam" id="PF02872"/>
    </source>
</evidence>
<dbReference type="EMBL" id="JAQQXT010000002">
    <property type="protein sequence ID" value="MDC8770681.1"/>
    <property type="molecule type" value="Genomic_DNA"/>
</dbReference>
<proteinExistence type="inferred from homology"/>
<dbReference type="Gene3D" id="3.60.21.10">
    <property type="match status" value="1"/>
</dbReference>
<dbReference type="PANTHER" id="PTHR11575">
    <property type="entry name" value="5'-NUCLEOTIDASE-RELATED"/>
    <property type="match status" value="1"/>
</dbReference>
<dbReference type="PANTHER" id="PTHR11575:SF24">
    <property type="entry name" value="5'-NUCLEOTIDASE"/>
    <property type="match status" value="1"/>
</dbReference>
<feature type="domain" description="Calcineurin-like phosphoesterase" evidence="3">
    <location>
        <begin position="75"/>
        <end position="327"/>
    </location>
</feature>
<gene>
    <name evidence="5" type="ORF">PRZ03_03780</name>
</gene>
<feature type="domain" description="5'-Nucleotidase C-terminal" evidence="4">
    <location>
        <begin position="409"/>
        <end position="558"/>
    </location>
</feature>
<dbReference type="RefSeq" id="WP_273599099.1">
    <property type="nucleotide sequence ID" value="NZ_JAQQXT010000002.1"/>
</dbReference>
<accession>A0ABT5K9P8</accession>
<comment type="caution">
    <text evidence="5">The sequence shown here is derived from an EMBL/GenBank/DDBJ whole genome shotgun (WGS) entry which is preliminary data.</text>
</comment>
<dbReference type="Pfam" id="PF00149">
    <property type="entry name" value="Metallophos"/>
    <property type="match status" value="1"/>
</dbReference>
<name>A0ABT5K9P8_9BURK</name>
<keyword evidence="1" id="KW-0732">Signal</keyword>
<dbReference type="InterPro" id="IPR004843">
    <property type="entry name" value="Calcineurin-like_PHP"/>
</dbReference>
<evidence type="ECO:0000256" key="2">
    <source>
        <dbReference type="RuleBase" id="RU362119"/>
    </source>
</evidence>
<organism evidence="5 6">
    <name type="scientific">Roseateles albus</name>
    <dbReference type="NCBI Taxonomy" id="2987525"/>
    <lineage>
        <taxon>Bacteria</taxon>
        <taxon>Pseudomonadati</taxon>
        <taxon>Pseudomonadota</taxon>
        <taxon>Betaproteobacteria</taxon>
        <taxon>Burkholderiales</taxon>
        <taxon>Sphaerotilaceae</taxon>
        <taxon>Roseateles</taxon>
    </lineage>
</organism>
<dbReference type="InterPro" id="IPR008334">
    <property type="entry name" value="5'-Nucleotdase_C"/>
</dbReference>
<evidence type="ECO:0000313" key="6">
    <source>
        <dbReference type="Proteomes" id="UP001221189"/>
    </source>
</evidence>
<sequence>MPSIHSTSPAHSCARASNQGGARSTLNALAALAVAAMLAACTGVLPRQAEPGETRAAKPASKLDASASPRELSIFSINDFHGHIQPKSPTPLMPRLPDAQTGELKPQAAGGIAYLASAMSKLRSGREHSVFVAAGDLIGASPLYSALLKDEPSLAALGELDLVASALGNHELDAGLMELKRKANGECPALGCAWPEYKGPGFPYLAANMLDAQTGKPVLGTHIIKEVAGFKVAFVGAVTRDTPMVVIPKSIVGLRFADEADTLNALLPQLRAEGAQILVAVMHEGASFNGAANDPSYECPGLQGRGVDIARRLDPAYAIIISGHTHQAYTCKINGRLLVQAGSYGGWVTESRLTLDASGKVLDAQSVNHPVLQSVYTPNPAFVALVQRAAALTAAVRNKPVADLKQGAQRSVQAPFGDSTLGNLIADSQLAYAKKRGPADLALMNTGGIRADLTVEPGRPATMSDLFAIQPFANELVVMTVSGAQLRELLQRQLPKGDGPPRLLQVSSSLRYQYRIGADGVAQLGAVSLGGLPLDDQRKYRLVVNNFMAEGGDGQSVLRQGTERVSVGVDIDAMIELLTENPDAVMHIAPGRIRRE</sequence>
<keyword evidence="2" id="KW-0378">Hydrolase</keyword>